<dbReference type="RefSeq" id="WP_168206790.1">
    <property type="nucleotide sequence ID" value="NZ_CP036339.1"/>
</dbReference>
<dbReference type="InterPro" id="IPR027417">
    <property type="entry name" value="P-loop_NTPase"/>
</dbReference>
<evidence type="ECO:0000256" key="1">
    <source>
        <dbReference type="ARBA" id="ARBA00004496"/>
    </source>
</evidence>
<keyword evidence="9" id="KW-0460">Magnesium</keyword>
<evidence type="ECO:0000256" key="10">
    <source>
        <dbReference type="ARBA" id="ARBA00032441"/>
    </source>
</evidence>
<comment type="subcellular location">
    <subcellularLocation>
        <location evidence="1">Cytoplasm</location>
    </subcellularLocation>
</comment>
<protein>
    <recommendedName>
        <fullName evidence="3">tRNA threonylcarbamoyladenosine biosynthesis protein TsaE</fullName>
    </recommendedName>
    <alternativeName>
        <fullName evidence="10">t(6)A37 threonylcarbamoyladenosine biosynthesis protein TsaE</fullName>
    </alternativeName>
</protein>
<dbReference type="SUPFAM" id="SSF52540">
    <property type="entry name" value="P-loop containing nucleoside triphosphate hydrolases"/>
    <property type="match status" value="1"/>
</dbReference>
<dbReference type="GO" id="GO:0046872">
    <property type="term" value="F:metal ion binding"/>
    <property type="evidence" value="ECO:0007669"/>
    <property type="project" value="UniProtKB-KW"/>
</dbReference>
<name>A0A517TWR2_9BACT</name>
<keyword evidence="4" id="KW-0963">Cytoplasm</keyword>
<gene>
    <name evidence="11" type="primary">tsaE</name>
    <name evidence="11" type="ORF">I41_20000</name>
</gene>
<evidence type="ECO:0000313" key="12">
    <source>
        <dbReference type="Proteomes" id="UP000317909"/>
    </source>
</evidence>
<evidence type="ECO:0000256" key="6">
    <source>
        <dbReference type="ARBA" id="ARBA00022723"/>
    </source>
</evidence>
<dbReference type="GO" id="GO:0005737">
    <property type="term" value="C:cytoplasm"/>
    <property type="evidence" value="ECO:0007669"/>
    <property type="project" value="UniProtKB-SubCell"/>
</dbReference>
<evidence type="ECO:0000256" key="2">
    <source>
        <dbReference type="ARBA" id="ARBA00007599"/>
    </source>
</evidence>
<organism evidence="11 12">
    <name type="scientific">Lacipirellula limnantheis</name>
    <dbReference type="NCBI Taxonomy" id="2528024"/>
    <lineage>
        <taxon>Bacteria</taxon>
        <taxon>Pseudomonadati</taxon>
        <taxon>Planctomycetota</taxon>
        <taxon>Planctomycetia</taxon>
        <taxon>Pirellulales</taxon>
        <taxon>Lacipirellulaceae</taxon>
        <taxon>Lacipirellula</taxon>
    </lineage>
</organism>
<dbReference type="Proteomes" id="UP000317909">
    <property type="component" value="Chromosome"/>
</dbReference>
<dbReference type="Pfam" id="PF02367">
    <property type="entry name" value="TsaE"/>
    <property type="match status" value="1"/>
</dbReference>
<evidence type="ECO:0000256" key="9">
    <source>
        <dbReference type="ARBA" id="ARBA00022842"/>
    </source>
</evidence>
<dbReference type="PANTHER" id="PTHR33540:SF2">
    <property type="entry name" value="TRNA THREONYLCARBAMOYLADENOSINE BIOSYNTHESIS PROTEIN TSAE"/>
    <property type="match status" value="1"/>
</dbReference>
<keyword evidence="6" id="KW-0479">Metal-binding</keyword>
<keyword evidence="12" id="KW-1185">Reference proteome</keyword>
<dbReference type="Gene3D" id="3.40.50.300">
    <property type="entry name" value="P-loop containing nucleotide triphosphate hydrolases"/>
    <property type="match status" value="1"/>
</dbReference>
<comment type="similarity">
    <text evidence="2">Belongs to the TsaE family.</text>
</comment>
<dbReference type="PANTHER" id="PTHR33540">
    <property type="entry name" value="TRNA THREONYLCARBAMOYLADENOSINE BIOSYNTHESIS PROTEIN TSAE"/>
    <property type="match status" value="1"/>
</dbReference>
<reference evidence="11 12" key="1">
    <citation type="submission" date="2019-02" db="EMBL/GenBank/DDBJ databases">
        <title>Deep-cultivation of Planctomycetes and their phenomic and genomic characterization uncovers novel biology.</title>
        <authorList>
            <person name="Wiegand S."/>
            <person name="Jogler M."/>
            <person name="Boedeker C."/>
            <person name="Pinto D."/>
            <person name="Vollmers J."/>
            <person name="Rivas-Marin E."/>
            <person name="Kohn T."/>
            <person name="Peeters S.H."/>
            <person name="Heuer A."/>
            <person name="Rast P."/>
            <person name="Oberbeckmann S."/>
            <person name="Bunk B."/>
            <person name="Jeske O."/>
            <person name="Meyerdierks A."/>
            <person name="Storesund J.E."/>
            <person name="Kallscheuer N."/>
            <person name="Luecker S."/>
            <person name="Lage O.M."/>
            <person name="Pohl T."/>
            <person name="Merkel B.J."/>
            <person name="Hornburger P."/>
            <person name="Mueller R.-W."/>
            <person name="Bruemmer F."/>
            <person name="Labrenz M."/>
            <person name="Spormann A.M."/>
            <person name="Op den Camp H."/>
            <person name="Overmann J."/>
            <person name="Amann R."/>
            <person name="Jetten M.S.M."/>
            <person name="Mascher T."/>
            <person name="Medema M.H."/>
            <person name="Devos D.P."/>
            <person name="Kaster A.-K."/>
            <person name="Ovreas L."/>
            <person name="Rohde M."/>
            <person name="Galperin M.Y."/>
            <person name="Jogler C."/>
        </authorList>
    </citation>
    <scope>NUCLEOTIDE SEQUENCE [LARGE SCALE GENOMIC DNA]</scope>
    <source>
        <strain evidence="11 12">I41</strain>
    </source>
</reference>
<dbReference type="GO" id="GO:0002949">
    <property type="term" value="P:tRNA threonylcarbamoyladenosine modification"/>
    <property type="evidence" value="ECO:0007669"/>
    <property type="project" value="InterPro"/>
</dbReference>
<dbReference type="KEGG" id="llh:I41_20000"/>
<evidence type="ECO:0000256" key="7">
    <source>
        <dbReference type="ARBA" id="ARBA00022741"/>
    </source>
</evidence>
<accession>A0A517TWR2</accession>
<evidence type="ECO:0000256" key="3">
    <source>
        <dbReference type="ARBA" id="ARBA00019010"/>
    </source>
</evidence>
<dbReference type="InterPro" id="IPR003442">
    <property type="entry name" value="T6A_TsaE"/>
</dbReference>
<dbReference type="NCBIfam" id="TIGR00150">
    <property type="entry name" value="T6A_YjeE"/>
    <property type="match status" value="1"/>
</dbReference>
<keyword evidence="7" id="KW-0547">Nucleotide-binding</keyword>
<sequence>MRRSGGSLTRGYHFEHETLMDTFDFLTTSEADTERLGAALAATLPGGTTVALIGTLGAGKTRLVQAFAAAHGVPREAATSPTFVLVNEYQGRLPIYHFDAYRLRDDDEFIELGPEEYFESNGVTFVEWADRVERCLPREYVEIRCEAVGETSRQFTLAARGKGIAAIVEAISRSLR</sequence>
<evidence type="ECO:0000313" key="11">
    <source>
        <dbReference type="EMBL" id="QDT72815.1"/>
    </source>
</evidence>
<evidence type="ECO:0000256" key="8">
    <source>
        <dbReference type="ARBA" id="ARBA00022840"/>
    </source>
</evidence>
<keyword evidence="8" id="KW-0067">ATP-binding</keyword>
<evidence type="ECO:0000256" key="5">
    <source>
        <dbReference type="ARBA" id="ARBA00022694"/>
    </source>
</evidence>
<dbReference type="AlphaFoldDB" id="A0A517TWR2"/>
<keyword evidence="5" id="KW-0819">tRNA processing</keyword>
<dbReference type="EMBL" id="CP036339">
    <property type="protein sequence ID" value="QDT72815.1"/>
    <property type="molecule type" value="Genomic_DNA"/>
</dbReference>
<evidence type="ECO:0000256" key="4">
    <source>
        <dbReference type="ARBA" id="ARBA00022490"/>
    </source>
</evidence>
<dbReference type="GO" id="GO:0005524">
    <property type="term" value="F:ATP binding"/>
    <property type="evidence" value="ECO:0007669"/>
    <property type="project" value="UniProtKB-KW"/>
</dbReference>
<proteinExistence type="inferred from homology"/>